<feature type="compositionally biased region" description="Acidic residues" evidence="1">
    <location>
        <begin position="38"/>
        <end position="75"/>
    </location>
</feature>
<proteinExistence type="predicted"/>
<feature type="compositionally biased region" description="Acidic residues" evidence="1">
    <location>
        <begin position="99"/>
        <end position="110"/>
    </location>
</feature>
<accession>A0A6T6C323</accession>
<dbReference type="Gene3D" id="1.25.40.10">
    <property type="entry name" value="Tetratricopeptide repeat domain"/>
    <property type="match status" value="1"/>
</dbReference>
<dbReference type="PANTHER" id="PTHR23082:SF0">
    <property type="entry name" value="GENERAL TRANSCRIPTION FACTOR 3C POLYPEPTIDE 3"/>
    <property type="match status" value="1"/>
</dbReference>
<dbReference type="EMBL" id="HBGH01007732">
    <property type="protein sequence ID" value="CAD9232151.1"/>
    <property type="molecule type" value="Transcribed_RNA"/>
</dbReference>
<name>A0A6T6C323_9RHOD</name>
<dbReference type="AlphaFoldDB" id="A0A6T6C323"/>
<evidence type="ECO:0000256" key="1">
    <source>
        <dbReference type="SAM" id="MobiDB-lite"/>
    </source>
</evidence>
<reference evidence="2" key="1">
    <citation type="submission" date="2021-01" db="EMBL/GenBank/DDBJ databases">
        <authorList>
            <person name="Corre E."/>
            <person name="Pelletier E."/>
            <person name="Niang G."/>
            <person name="Scheremetjew M."/>
            <person name="Finn R."/>
            <person name="Kale V."/>
            <person name="Holt S."/>
            <person name="Cochrane G."/>
            <person name="Meng A."/>
            <person name="Brown T."/>
            <person name="Cohen L."/>
        </authorList>
    </citation>
    <scope>NUCLEOTIDE SEQUENCE</scope>
    <source>
        <strain evidence="2">SAG 36.94</strain>
    </source>
</reference>
<evidence type="ECO:0000313" key="3">
    <source>
        <dbReference type="EMBL" id="CAD9232153.1"/>
    </source>
</evidence>
<gene>
    <name evidence="2" type="ORF">CCAE0312_LOCUS4232</name>
    <name evidence="3" type="ORF">CCAE0312_LOCUS4234</name>
</gene>
<feature type="compositionally biased region" description="Acidic residues" evidence="1">
    <location>
        <begin position="138"/>
        <end position="169"/>
    </location>
</feature>
<evidence type="ECO:0000313" key="2">
    <source>
        <dbReference type="EMBL" id="CAD9232151.1"/>
    </source>
</evidence>
<feature type="region of interest" description="Disordered" evidence="1">
    <location>
        <begin position="38"/>
        <end position="178"/>
    </location>
</feature>
<dbReference type="GO" id="GO:0006383">
    <property type="term" value="P:transcription by RNA polymerase III"/>
    <property type="evidence" value="ECO:0007669"/>
    <property type="project" value="InterPro"/>
</dbReference>
<dbReference type="SUPFAM" id="SSF48452">
    <property type="entry name" value="TPR-like"/>
    <property type="match status" value="1"/>
</dbReference>
<dbReference type="InterPro" id="IPR011990">
    <property type="entry name" value="TPR-like_helical_dom_sf"/>
</dbReference>
<dbReference type="InterPro" id="IPR039340">
    <property type="entry name" value="Tfc4/TFIIIC-102/Sfc4"/>
</dbReference>
<feature type="compositionally biased region" description="Low complexity" evidence="1">
    <location>
        <begin position="111"/>
        <end position="122"/>
    </location>
</feature>
<dbReference type="EMBL" id="HBGH01007734">
    <property type="protein sequence ID" value="CAD9232153.1"/>
    <property type="molecule type" value="Transcribed_RNA"/>
</dbReference>
<dbReference type="PANTHER" id="PTHR23082">
    <property type="entry name" value="TRANSCRIPTION INITIATION FACTOR IIIC TFIIIC , POLYPEPTIDE 3-RELATED"/>
    <property type="match status" value="1"/>
</dbReference>
<protein>
    <submittedName>
        <fullName evidence="2">Uncharacterized protein</fullName>
    </submittedName>
</protein>
<organism evidence="2">
    <name type="scientific">Compsopogon caeruleus</name>
    <dbReference type="NCBI Taxonomy" id="31354"/>
    <lineage>
        <taxon>Eukaryota</taxon>
        <taxon>Rhodophyta</taxon>
        <taxon>Compsopogonophyceae</taxon>
        <taxon>Compsopogonales</taxon>
        <taxon>Compsopogonaceae</taxon>
        <taxon>Compsopogon</taxon>
    </lineage>
</organism>
<sequence>MDVRSEGRQQKRKVLREVGPSFDTLLWYCEMERLPSGMEDDEKEFAYFTDDDANPFDDDDDDYEPYDEDGDDDVEIGGVPIKRLRSQRVVGDENGAAVSEEEVDDHELESESGSSESPSDGSNKPGWDGEDGDRGEVIEDEDDEEHDDYEDADDDDDDDEEGDDDDESSDGSFPMEKDDAQFQGSIQDLLRGVPMTTSLARESVFGTSVEDIMAQAGSFRQNTRQRTKSSMRLSREAELTMGRANVAYVRGDLEAAMMDLREVIRLQPLAVAPYHTLALILEERGDDERARELLMIAAHKNPGDLDLWKRVANQWYSVGDMERALYCLTRAFKGSKRKDLDSLRARSMIQRDQGRLGKAARGFEVLYRKSKSIIDALSCAECAIQSENWELGERVASLAFEEVTERIESSTLNSTSPDLMQISNYFTQLLSVLSKIYVASGKFSEAKLLLARSSSIAELKSISLPMDIDARKVILQAHSSNDVSELDALLSRVEPLPMRSIVGFVDELLTALYNLGRPDEAKKIIERAESEGFGSTEAMRRVRDRMQAVCGILDYNFDGKIDSLVDEDIMGMVYALDRAHRGGVLRRKTLDDAGLIKDIVSRVRAEYQSMKDFRDCDDPNQTIHIFLNFFYPLLETGGQEEIQPAEGAQPPPVRERVERLVPRILRLVRSRTDTDVHAGASYIFNLRPWMK</sequence>
<dbReference type="GO" id="GO:0000127">
    <property type="term" value="C:transcription factor TFIIIC complex"/>
    <property type="evidence" value="ECO:0007669"/>
    <property type="project" value="TreeGrafter"/>
</dbReference>